<reference evidence="5" key="1">
    <citation type="submission" date="2016-10" db="EMBL/GenBank/DDBJ databases">
        <authorList>
            <person name="Varghese N."/>
            <person name="Submissions S."/>
        </authorList>
    </citation>
    <scope>NUCLEOTIDE SEQUENCE [LARGE SCALE GENOMIC DNA]</scope>
    <source>
        <strain evidence="5">CGMCC 1.10824</strain>
    </source>
</reference>
<evidence type="ECO:0000313" key="4">
    <source>
        <dbReference type="EMBL" id="SDB43009.1"/>
    </source>
</evidence>
<comment type="similarity">
    <text evidence="1">Belongs to the universal stress protein A family.</text>
</comment>
<dbReference type="RefSeq" id="WP_092593589.1">
    <property type="nucleotide sequence ID" value="NZ_FMXN01000009.1"/>
</dbReference>
<gene>
    <name evidence="4" type="ORF">SAMN02927930_01656</name>
</gene>
<evidence type="ECO:0000256" key="1">
    <source>
        <dbReference type="ARBA" id="ARBA00008791"/>
    </source>
</evidence>
<evidence type="ECO:0000313" key="5">
    <source>
        <dbReference type="Proteomes" id="UP000199626"/>
    </source>
</evidence>
<dbReference type="STRING" id="1159017.SAMN02927930_01656"/>
<dbReference type="SUPFAM" id="SSF52402">
    <property type="entry name" value="Adenine nucleotide alpha hydrolases-like"/>
    <property type="match status" value="2"/>
</dbReference>
<sequence>MNHIIACVDGTTHSDGLCTAACWAAQQLEQPIVLLQAIEKSYTPVPEDYSGAIGLGARSSLLHEMIELDEARSKIALSLGKEVLTHSEQFLAQAGCRNVEKVQRHSGLAEAIHDLEQDAQLLVLGRPSNLSKRAFKAHGSQLEQIIRQVHTPVFLVNDTFQAPQSFMIAYDGRATADKAVQRIIESKLLRGLTCHLVAVENNVAELEQKFQDTQAQLTQSGFQVHASLLEGRIADTLMQYTRDNNIGVMVMGCFSRSKLASVFLGSNTIKMIESSTIPLIIVR</sequence>
<dbReference type="InterPro" id="IPR006015">
    <property type="entry name" value="Universal_stress_UspA"/>
</dbReference>
<protein>
    <submittedName>
        <fullName evidence="4">Universal stress protein family protein</fullName>
    </submittedName>
</protein>
<keyword evidence="5" id="KW-1185">Reference proteome</keyword>
<dbReference type="PANTHER" id="PTHR46268">
    <property type="entry name" value="STRESS RESPONSE PROTEIN NHAX"/>
    <property type="match status" value="1"/>
</dbReference>
<dbReference type="OrthoDB" id="9804721at2"/>
<accession>A0A1G6DD20</accession>
<evidence type="ECO:0000256" key="2">
    <source>
        <dbReference type="SAM" id="Coils"/>
    </source>
</evidence>
<organism evidence="4 5">
    <name type="scientific">Pseudidiomarina indica</name>
    <dbReference type="NCBI Taxonomy" id="1159017"/>
    <lineage>
        <taxon>Bacteria</taxon>
        <taxon>Pseudomonadati</taxon>
        <taxon>Pseudomonadota</taxon>
        <taxon>Gammaproteobacteria</taxon>
        <taxon>Alteromonadales</taxon>
        <taxon>Idiomarinaceae</taxon>
        <taxon>Pseudidiomarina</taxon>
    </lineage>
</organism>
<dbReference type="Proteomes" id="UP000199626">
    <property type="component" value="Unassembled WGS sequence"/>
</dbReference>
<dbReference type="PANTHER" id="PTHR46268:SF6">
    <property type="entry name" value="UNIVERSAL STRESS PROTEIN UP12"/>
    <property type="match status" value="1"/>
</dbReference>
<feature type="coiled-coil region" evidence="2">
    <location>
        <begin position="189"/>
        <end position="216"/>
    </location>
</feature>
<dbReference type="EMBL" id="FMXN01000009">
    <property type="protein sequence ID" value="SDB43009.1"/>
    <property type="molecule type" value="Genomic_DNA"/>
</dbReference>
<feature type="domain" description="UspA" evidence="3">
    <location>
        <begin position="2"/>
        <end position="156"/>
    </location>
</feature>
<name>A0A1G6DD20_9GAMM</name>
<proteinExistence type="inferred from homology"/>
<dbReference type="Gene3D" id="3.40.50.12370">
    <property type="match status" value="1"/>
</dbReference>
<feature type="domain" description="UspA" evidence="3">
    <location>
        <begin position="204"/>
        <end position="283"/>
    </location>
</feature>
<keyword evidence="2" id="KW-0175">Coiled coil</keyword>
<dbReference type="InterPro" id="IPR006016">
    <property type="entry name" value="UspA"/>
</dbReference>
<dbReference type="Pfam" id="PF00582">
    <property type="entry name" value="Usp"/>
    <property type="match status" value="2"/>
</dbReference>
<dbReference type="AlphaFoldDB" id="A0A1G6DD20"/>
<dbReference type="PRINTS" id="PR01438">
    <property type="entry name" value="UNVRSLSTRESS"/>
</dbReference>
<evidence type="ECO:0000259" key="3">
    <source>
        <dbReference type="Pfam" id="PF00582"/>
    </source>
</evidence>
<dbReference type="CDD" id="cd00293">
    <property type="entry name" value="USP-like"/>
    <property type="match status" value="2"/>
</dbReference>